<dbReference type="OrthoDB" id="2626526at2"/>
<feature type="transmembrane region" description="Helical" evidence="1">
    <location>
        <begin position="69"/>
        <end position="85"/>
    </location>
</feature>
<keyword evidence="1" id="KW-0812">Transmembrane</keyword>
<keyword evidence="3" id="KW-1185">Reference proteome</keyword>
<evidence type="ECO:0000313" key="2">
    <source>
        <dbReference type="EMBL" id="SFL98784.1"/>
    </source>
</evidence>
<name>A0A1I4M6D2_9BACI</name>
<dbReference type="RefSeq" id="WP_091483883.1">
    <property type="nucleotide sequence ID" value="NZ_FOTR01000006.1"/>
</dbReference>
<evidence type="ECO:0000313" key="3">
    <source>
        <dbReference type="Proteomes" id="UP000198565"/>
    </source>
</evidence>
<organism evidence="2 3">
    <name type="scientific">Gracilibacillus orientalis</name>
    <dbReference type="NCBI Taxonomy" id="334253"/>
    <lineage>
        <taxon>Bacteria</taxon>
        <taxon>Bacillati</taxon>
        <taxon>Bacillota</taxon>
        <taxon>Bacilli</taxon>
        <taxon>Bacillales</taxon>
        <taxon>Bacillaceae</taxon>
        <taxon>Gracilibacillus</taxon>
    </lineage>
</organism>
<accession>A0A1I4M6D2</accession>
<proteinExistence type="predicted"/>
<gene>
    <name evidence="2" type="ORF">SAMN04487943_10650</name>
</gene>
<dbReference type="InterPro" id="IPR025441">
    <property type="entry name" value="DUF4181"/>
</dbReference>
<keyword evidence="1" id="KW-0472">Membrane</keyword>
<feature type="transmembrane region" description="Helical" evidence="1">
    <location>
        <begin position="6"/>
        <end position="24"/>
    </location>
</feature>
<feature type="transmembrane region" description="Helical" evidence="1">
    <location>
        <begin position="44"/>
        <end position="63"/>
    </location>
</feature>
<dbReference type="AlphaFoldDB" id="A0A1I4M6D2"/>
<dbReference type="EMBL" id="FOTR01000006">
    <property type="protein sequence ID" value="SFL98784.1"/>
    <property type="molecule type" value="Genomic_DNA"/>
</dbReference>
<dbReference type="Pfam" id="PF13789">
    <property type="entry name" value="DUF4181"/>
    <property type="match status" value="1"/>
</dbReference>
<dbReference type="Proteomes" id="UP000198565">
    <property type="component" value="Unassembled WGS sequence"/>
</dbReference>
<reference evidence="3" key="1">
    <citation type="submission" date="2016-10" db="EMBL/GenBank/DDBJ databases">
        <authorList>
            <person name="Varghese N."/>
            <person name="Submissions S."/>
        </authorList>
    </citation>
    <scope>NUCLEOTIDE SEQUENCE [LARGE SCALE GENOMIC DNA]</scope>
    <source>
        <strain evidence="3">CGMCC 1.4250</strain>
    </source>
</reference>
<keyword evidence="1" id="KW-1133">Transmembrane helix</keyword>
<protein>
    <recommendedName>
        <fullName evidence="4">DUF4181 domain-containing protein</fullName>
    </recommendedName>
</protein>
<evidence type="ECO:0000256" key="1">
    <source>
        <dbReference type="SAM" id="Phobius"/>
    </source>
</evidence>
<sequence>MGISTPFLALVVSIAYIIVSKLIVGKNKKKISETAGENIQIWGLLIIGIIGICSVFFFLDIFNNNVMKWFWLFFLILTLGFQSFLEWKFLKDSKEYVVSLIVLMLGLIYILIFIF</sequence>
<feature type="transmembrane region" description="Helical" evidence="1">
    <location>
        <begin position="97"/>
        <end position="114"/>
    </location>
</feature>
<evidence type="ECO:0008006" key="4">
    <source>
        <dbReference type="Google" id="ProtNLM"/>
    </source>
</evidence>